<accession>A0A2T1C9F7</accession>
<dbReference type="InterPro" id="IPR040858">
    <property type="entry name" value="Raf1_C"/>
</dbReference>
<evidence type="ECO:0000256" key="3">
    <source>
        <dbReference type="ARBA" id="ARBA00023186"/>
    </source>
</evidence>
<comment type="function">
    <text evidence="6">A major RuBisCO chaperone. Acts after GroEL-GroES chaperonin to fold and/or assemble the large subunit of RuBisCO (ccbL, rbcL). Cooperates with RbcX in RbcL folding, plays the major role in assembly of dimers into RbcL(8)-Raf1(8) intermediate complexes. RbcS replaces Raf1, leading to holoenzyme formation.</text>
</comment>
<reference evidence="10 11" key="1">
    <citation type="submission" date="2018-02" db="EMBL/GenBank/DDBJ databases">
        <authorList>
            <person name="Cohen D.B."/>
            <person name="Kent A.D."/>
        </authorList>
    </citation>
    <scope>NUCLEOTIDE SEQUENCE [LARGE SCALE GENOMIC DNA]</scope>
    <source>
        <strain evidence="10 11">CCAP 1448/3</strain>
    </source>
</reference>
<keyword evidence="2 6" id="KW-0602">Photosynthesis</keyword>
<evidence type="ECO:0000313" key="11">
    <source>
        <dbReference type="Proteomes" id="UP000238762"/>
    </source>
</evidence>
<dbReference type="InterPro" id="IPR040781">
    <property type="entry name" value="Raf1_HTH"/>
</dbReference>
<gene>
    <name evidence="6" type="primary">raf1</name>
    <name evidence="10" type="ORF">C7B64_02095</name>
</gene>
<evidence type="ECO:0000256" key="2">
    <source>
        <dbReference type="ARBA" id="ARBA00022531"/>
    </source>
</evidence>
<dbReference type="Pfam" id="PF18087">
    <property type="entry name" value="RuBisCo_chap_C"/>
    <property type="match status" value="1"/>
</dbReference>
<comment type="caution">
    <text evidence="10">The sequence shown here is derived from an EMBL/GenBank/DDBJ whole genome shotgun (WGS) entry which is preliminary data.</text>
</comment>
<keyword evidence="11" id="KW-1185">Reference proteome</keyword>
<comment type="caution">
    <text evidence="6">Lacks conserved residue(s) required for the propagation of feature annotation.</text>
</comment>
<dbReference type="PANTHER" id="PTHR35299:SF6">
    <property type="entry name" value="RUBISCO ACCUMULATION FACTOR 1"/>
    <property type="match status" value="1"/>
</dbReference>
<keyword evidence="4 6" id="KW-0120">Carbon dioxide fixation</keyword>
<feature type="domain" description="Rubisco accumulation factor 1 alpha-helical" evidence="8">
    <location>
        <begin position="88"/>
        <end position="193"/>
    </location>
</feature>
<sequence length="361" mass="40551">MTEFTPPVSESESPEELANLLLSLRRKEGTWVEWGNSCARLQKAGYNAQQIFEETGFEPIQQNQVIVAAQVYESMTKGGAAEATRSHYNRTGSDSLYELRILTQPQRVAVADFLVARNIDSEGAREVSKAVKDFSRYTNLPVGFTNHPGDAMAYQYWRYAKEQSSLTERSRLIARGLMFAHSQSARQQIEQLLMDTGDSPRAQAPILPVYRLEISEQIPQIFPLGGTFPLKTSELADIPFVEPTGSFGIIQSQWQGSWVCLPGWQVLLKAELPAVILCQATDLPIQSLQIPTSEELLVVIDRAQTEWDENSYLAVDRSGIVSLGWFPEPPELNIIGKLILILRPKRIIDEDVAKDVWQIDE</sequence>
<dbReference type="Proteomes" id="UP000238762">
    <property type="component" value="Unassembled WGS sequence"/>
</dbReference>
<evidence type="ECO:0000256" key="5">
    <source>
        <dbReference type="ARBA" id="ARBA00023859"/>
    </source>
</evidence>
<reference evidence="10 11" key="2">
    <citation type="submission" date="2018-03" db="EMBL/GenBank/DDBJ databases">
        <title>The ancient ancestry and fast evolution of plastids.</title>
        <authorList>
            <person name="Moore K.R."/>
            <person name="Magnabosco C."/>
            <person name="Momper L."/>
            <person name="Gold D.A."/>
            <person name="Bosak T."/>
            <person name="Fournier G.P."/>
        </authorList>
    </citation>
    <scope>NUCLEOTIDE SEQUENCE [LARGE SCALE GENOMIC DNA]</scope>
    <source>
        <strain evidence="10 11">CCAP 1448/3</strain>
    </source>
</reference>
<dbReference type="GO" id="GO:0015979">
    <property type="term" value="P:photosynthesis"/>
    <property type="evidence" value="ECO:0007669"/>
    <property type="project" value="UniProtKB-KW"/>
</dbReference>
<dbReference type="HAMAP" id="MF_00856">
    <property type="entry name" value="Raf1"/>
    <property type="match status" value="1"/>
</dbReference>
<comment type="domain">
    <text evidence="6">Has 3 domains, the N-terminal alpha-helical domain, an extended flexible linker and the C-terminal beta-sheet domain. The 2 C-terminal beta-sheet domains are swapped and pack against each other to form the dimer interface.</text>
</comment>
<evidence type="ECO:0000256" key="4">
    <source>
        <dbReference type="ARBA" id="ARBA00023300"/>
    </source>
</evidence>
<dbReference type="RefSeq" id="WP_106287005.1">
    <property type="nucleotide sequence ID" value="NZ_CAWNTC010000143.1"/>
</dbReference>
<dbReference type="EMBL" id="PVWJ01000006">
    <property type="protein sequence ID" value="PSB04900.1"/>
    <property type="molecule type" value="Genomic_DNA"/>
</dbReference>
<evidence type="ECO:0000256" key="1">
    <source>
        <dbReference type="ARBA" id="ARBA00022490"/>
    </source>
</evidence>
<proteinExistence type="inferred from homology"/>
<dbReference type="AlphaFoldDB" id="A0A2T1C9F7"/>
<dbReference type="Pfam" id="PF18579">
    <property type="entry name" value="Raf1_HTH"/>
    <property type="match status" value="1"/>
</dbReference>
<dbReference type="GO" id="GO:0005737">
    <property type="term" value="C:cytoplasm"/>
    <property type="evidence" value="ECO:0007669"/>
    <property type="project" value="UniProtKB-SubCell"/>
</dbReference>
<keyword evidence="3 6" id="KW-0143">Chaperone</keyword>
<dbReference type="GO" id="GO:0110102">
    <property type="term" value="P:ribulose bisphosphate carboxylase complex assembly"/>
    <property type="evidence" value="ECO:0007669"/>
    <property type="project" value="UniProtKB-UniRule"/>
</dbReference>
<evidence type="ECO:0000259" key="9">
    <source>
        <dbReference type="Pfam" id="PF18579"/>
    </source>
</evidence>
<protein>
    <recommendedName>
        <fullName evidence="5 6">RuBisCO accumulation factor 1</fullName>
    </recommendedName>
</protein>
<keyword evidence="1 6" id="KW-0963">Cytoplasm</keyword>
<comment type="subunit">
    <text evidence="6">Homodimer. Forms an RbcL(8)-Raf1(8) complex. Forms complexes of many stoichiometries with RbcL with and without RbcS. RbcX and Raf1 can bind simultaneously to RbcL.</text>
</comment>
<evidence type="ECO:0000259" key="8">
    <source>
        <dbReference type="Pfam" id="PF18578"/>
    </source>
</evidence>
<feature type="region of interest" description="N-terminal alpha-helix" evidence="6">
    <location>
        <begin position="14"/>
        <end position="195"/>
    </location>
</feature>
<name>A0A2T1C9F7_9CYAN</name>
<dbReference type="PANTHER" id="PTHR35299">
    <property type="entry name" value="RUBISCO ACCUMULATION FACTOR 1"/>
    <property type="match status" value="1"/>
</dbReference>
<evidence type="ECO:0000313" key="10">
    <source>
        <dbReference type="EMBL" id="PSB04900.1"/>
    </source>
</evidence>
<dbReference type="InterPro" id="IPR041358">
    <property type="entry name" value="Raf1_N"/>
</dbReference>
<evidence type="ECO:0000256" key="6">
    <source>
        <dbReference type="HAMAP-Rule" id="MF_00856"/>
    </source>
</evidence>
<organism evidence="10 11">
    <name type="scientific">Merismopedia glauca CCAP 1448/3</name>
    <dbReference type="NCBI Taxonomy" id="1296344"/>
    <lineage>
        <taxon>Bacteria</taxon>
        <taxon>Bacillati</taxon>
        <taxon>Cyanobacteriota</taxon>
        <taxon>Cyanophyceae</taxon>
        <taxon>Synechococcales</taxon>
        <taxon>Merismopediaceae</taxon>
        <taxon>Merismopedia</taxon>
    </lineage>
</organism>
<comment type="subcellular location">
    <subcellularLocation>
        <location evidence="6">Cytoplasm</location>
    </subcellularLocation>
</comment>
<dbReference type="InterPro" id="IPR037494">
    <property type="entry name" value="RAF1"/>
</dbReference>
<feature type="domain" description="Rubisco accumulation factor 1 helix turn helix" evidence="9">
    <location>
        <begin position="18"/>
        <end position="75"/>
    </location>
</feature>
<evidence type="ECO:0000259" key="7">
    <source>
        <dbReference type="Pfam" id="PF18087"/>
    </source>
</evidence>
<dbReference type="InterPro" id="IPR046382">
    <property type="entry name" value="Raf1_cyn"/>
</dbReference>
<dbReference type="Pfam" id="PF18578">
    <property type="entry name" value="Raf1_N"/>
    <property type="match status" value="1"/>
</dbReference>
<feature type="domain" description="Rubisco accumulation factor 1 C-terminal" evidence="7">
    <location>
        <begin position="207"/>
        <end position="346"/>
    </location>
</feature>
<comment type="similarity">
    <text evidence="6">Belongs to the RAF family.</text>
</comment>
<dbReference type="OrthoDB" id="420612at2"/>
<dbReference type="GO" id="GO:0015977">
    <property type="term" value="P:carbon fixation"/>
    <property type="evidence" value="ECO:0007669"/>
    <property type="project" value="UniProtKB-UniRule"/>
</dbReference>